<dbReference type="EMBL" id="RJJE01000017">
    <property type="protein sequence ID" value="RNI27913.1"/>
    <property type="molecule type" value="Genomic_DNA"/>
</dbReference>
<comment type="caution">
    <text evidence="1">The sequence shown here is derived from an EMBL/GenBank/DDBJ whole genome shotgun (WGS) entry which is preliminary data.</text>
</comment>
<sequence>MERRIEEDIPILGKVYVNFVNLASIVFELYEKENEIARQKNIPHLGLIARAFKGVNHSRYEYLIIQCVISELADNNFKGTTSAQGNIKINGQSYFGNDVIKMWFLLSNFGHCKNTVGDEKALLLKANQKKGFRSQLINSLKDDELKIWANNTIDNFDYIKFHHILSIRRIYKSIPRKLDIQKKIISVYKLLLLDSSLTTTIANQLQVEQLKIIYNNIRDLSILALDSRNSSLPISIDILSTVLSFDFYENRYQQTRASQIFNPMMSLLYDTLYLNIKSQTRQRAYEINAFSSLEDNINTCIERAFNNGLANPNECNLTHFLRIELHINNVDEIHIGKALRNCLTVKRGINNYVEASLDFNPFTSIRVIDFYIVDNHFDVSHLPKFLTNINGILENQIRGTLINLIHNKLHIFDGLNKGIKNISLSEDNETILRDSIFESISSEYFQQIIENNIPAFRNILWAVLRFHIKDNYYFDIDHHTSKDYKFFGVNRNNEEDLLTIEVDRAISTTTNNDRKHELKQLLQSIKRKFKGTTIACLSRITVYDYSKSPDKRKVTDIDSLVLKFNEDTMLLELHESKNTRTPYRDAKKDLNQKLISILNKNCTGYRIREVKGYGAKLIIKHNS</sequence>
<keyword evidence="2" id="KW-1185">Reference proteome</keyword>
<evidence type="ECO:0000313" key="2">
    <source>
        <dbReference type="Proteomes" id="UP000271010"/>
    </source>
</evidence>
<dbReference type="OrthoDB" id="1392590at2"/>
<dbReference type="RefSeq" id="WP_123134380.1">
    <property type="nucleotide sequence ID" value="NZ_RJJE01000017.1"/>
</dbReference>
<organism evidence="1 2">
    <name type="scientific">Rufibacter immobilis</name>
    <dbReference type="NCBI Taxonomy" id="1348778"/>
    <lineage>
        <taxon>Bacteria</taxon>
        <taxon>Pseudomonadati</taxon>
        <taxon>Bacteroidota</taxon>
        <taxon>Cytophagia</taxon>
        <taxon>Cytophagales</taxon>
        <taxon>Hymenobacteraceae</taxon>
        <taxon>Rufibacter</taxon>
    </lineage>
</organism>
<reference evidence="1 2" key="1">
    <citation type="submission" date="2018-11" db="EMBL/GenBank/DDBJ databases">
        <title>Rufibacter latericius sp. nov., isolated from water in Baiyang Lake.</title>
        <authorList>
            <person name="Yang Y."/>
        </authorList>
    </citation>
    <scope>NUCLEOTIDE SEQUENCE [LARGE SCALE GENOMIC DNA]</scope>
    <source>
        <strain evidence="1 2">MCC P1</strain>
    </source>
</reference>
<protein>
    <submittedName>
        <fullName evidence="1">Uncharacterized protein</fullName>
    </submittedName>
</protein>
<evidence type="ECO:0000313" key="1">
    <source>
        <dbReference type="EMBL" id="RNI27913.1"/>
    </source>
</evidence>
<gene>
    <name evidence="1" type="ORF">EFA69_17655</name>
</gene>
<name>A0A3M9MSM8_9BACT</name>
<dbReference type="Proteomes" id="UP000271010">
    <property type="component" value="Unassembled WGS sequence"/>
</dbReference>
<accession>A0A3M9MSM8</accession>
<proteinExistence type="predicted"/>
<dbReference type="AlphaFoldDB" id="A0A3M9MSM8"/>